<feature type="compositionally biased region" description="Low complexity" evidence="1">
    <location>
        <begin position="508"/>
        <end position="517"/>
    </location>
</feature>
<evidence type="ECO:0000313" key="3">
    <source>
        <dbReference type="RefSeq" id="XP_008580644.1"/>
    </source>
</evidence>
<dbReference type="PANTHER" id="PTHR21777:SF0">
    <property type="entry name" value="RCG55159-LIKE"/>
    <property type="match status" value="1"/>
</dbReference>
<dbReference type="GeneID" id="103598431"/>
<evidence type="ECO:0000256" key="1">
    <source>
        <dbReference type="SAM" id="MobiDB-lite"/>
    </source>
</evidence>
<feature type="compositionally biased region" description="Basic and acidic residues" evidence="1">
    <location>
        <begin position="497"/>
        <end position="507"/>
    </location>
</feature>
<proteinExistence type="predicted"/>
<protein>
    <submittedName>
        <fullName evidence="3">Uncharacterized protein C9orf131 homolog</fullName>
    </submittedName>
</protein>
<feature type="region of interest" description="Disordered" evidence="1">
    <location>
        <begin position="96"/>
        <end position="116"/>
    </location>
</feature>
<dbReference type="InterPro" id="IPR026677">
    <property type="entry name" value="Spata31g1-like"/>
</dbReference>
<feature type="region of interest" description="Disordered" evidence="1">
    <location>
        <begin position="415"/>
        <end position="549"/>
    </location>
</feature>
<dbReference type="PANTHER" id="PTHR21777">
    <property type="entry name" value="RCG55159-LIKE"/>
    <property type="match status" value="1"/>
</dbReference>
<sequence>MEWLLKDLLRVEGEIGLLWGQLTHVLACRHCGNSCLQSPGNLVTLFLFIVWQIQRWWQFWKWRQLQSWCSGGMIQGKGLPLLYHVAFLGRLLKQKSEEEDDEEEGEEEEEEEVSLDPLKPSLVLEPLRISPMGVLFDSEAKCGGIKRKKNSSELSACSVPQDLHRAGPLGVLSDPEPVGEDMEQKENCCFPVSLVWGPSPPPNSVSKSHITEHTGDQCNCKPEEKEAEQRENCWATELPAPSSLPAPLPQPHIDLEFVQRKAQREVPQGPSPSAVDRLKPVPWPPTLAEALNIEPTQPGLPKEEMFPGAEAEVPPSQGKGVPEVLTHPGIHAWHWSRELELKLKKLQRRPASRSPCQSQPFCSSSTLSSTTPDSWGLSSCHQKLTNPPNLCPHSSSCHLQKLPNTVTQPVQALHGYHSHSSSQPQPQGSHKAEHGSRKETRKGKMVAQVPSQGPCVRMQAGKNCPDLGEPSNPEVLASGKRQDKASAKKKKSPRKPKAGDHGGENTKSRSSTVTVKSHPAQAQKLAEDPVSRLSQKSHHRGQSSQHTILPQQLLPKASNPKDQQQAKLGAGDILNARHCTHCPQAHMKKHLSFLTPQAPLTTGLQRVLANFLCTHGLLPTKFIQ</sequence>
<reference evidence="3" key="1">
    <citation type="submission" date="2025-08" db="UniProtKB">
        <authorList>
            <consortium name="RefSeq"/>
        </authorList>
    </citation>
    <scope>IDENTIFICATION</scope>
</reference>
<name>A0ABM0RJ53_GALVR</name>
<feature type="compositionally biased region" description="Basic residues" evidence="1">
    <location>
        <begin position="487"/>
        <end position="496"/>
    </location>
</feature>
<organism evidence="2 3">
    <name type="scientific">Galeopterus variegatus</name>
    <name type="common">Malayan flying lemur</name>
    <name type="synonym">Cynocephalus variegatus</name>
    <dbReference type="NCBI Taxonomy" id="482537"/>
    <lineage>
        <taxon>Eukaryota</taxon>
        <taxon>Metazoa</taxon>
        <taxon>Chordata</taxon>
        <taxon>Craniata</taxon>
        <taxon>Vertebrata</taxon>
        <taxon>Euteleostomi</taxon>
        <taxon>Mammalia</taxon>
        <taxon>Eutheria</taxon>
        <taxon>Euarchontoglires</taxon>
        <taxon>Dermoptera</taxon>
        <taxon>Cynocephalidae</taxon>
        <taxon>Galeopterus</taxon>
    </lineage>
</organism>
<dbReference type="Proteomes" id="UP000694923">
    <property type="component" value="Unplaced"/>
</dbReference>
<feature type="compositionally biased region" description="Acidic residues" evidence="1">
    <location>
        <begin position="97"/>
        <end position="114"/>
    </location>
</feature>
<gene>
    <name evidence="3" type="primary">LOC103598431</name>
</gene>
<dbReference type="RefSeq" id="XP_008580644.1">
    <property type="nucleotide sequence ID" value="XM_008582422.1"/>
</dbReference>
<accession>A0ABM0RJ53</accession>
<feature type="compositionally biased region" description="Low complexity" evidence="1">
    <location>
        <begin position="415"/>
        <end position="429"/>
    </location>
</feature>
<evidence type="ECO:0000313" key="2">
    <source>
        <dbReference type="Proteomes" id="UP000694923"/>
    </source>
</evidence>
<keyword evidence="2" id="KW-1185">Reference proteome</keyword>